<dbReference type="Proteomes" id="UP001162131">
    <property type="component" value="Unassembled WGS sequence"/>
</dbReference>
<dbReference type="AlphaFoldDB" id="A0AAU9KBS9"/>
<comment type="caution">
    <text evidence="10">The sequence shown here is derived from an EMBL/GenBank/DDBJ whole genome shotgun (WGS) entry which is preliminary data.</text>
</comment>
<dbReference type="Pfam" id="PF00400">
    <property type="entry name" value="WD40"/>
    <property type="match status" value="10"/>
</dbReference>
<feature type="repeat" description="WD" evidence="7">
    <location>
        <begin position="301"/>
        <end position="335"/>
    </location>
</feature>
<feature type="repeat" description="WD" evidence="7">
    <location>
        <begin position="385"/>
        <end position="426"/>
    </location>
</feature>
<dbReference type="Gene3D" id="2.130.10.10">
    <property type="entry name" value="YVTN repeat-like/Quinoprotein amine dehydrogenase"/>
    <property type="match status" value="4"/>
</dbReference>
<keyword evidence="4" id="KW-0677">Repeat</keyword>
<feature type="domain" description="Ion transport" evidence="9">
    <location>
        <begin position="866"/>
        <end position="1076"/>
    </location>
</feature>
<dbReference type="SUPFAM" id="SSF50978">
    <property type="entry name" value="WD40 repeat-like"/>
    <property type="match status" value="2"/>
</dbReference>
<keyword evidence="5 8" id="KW-1133">Transmembrane helix</keyword>
<feature type="transmembrane region" description="Helical" evidence="8">
    <location>
        <begin position="1042"/>
        <end position="1067"/>
    </location>
</feature>
<dbReference type="PANTHER" id="PTHR19848">
    <property type="entry name" value="WD40 REPEAT PROTEIN"/>
    <property type="match status" value="1"/>
</dbReference>
<keyword evidence="6 8" id="KW-0472">Membrane</keyword>
<feature type="repeat" description="WD" evidence="7">
    <location>
        <begin position="427"/>
        <end position="468"/>
    </location>
</feature>
<feature type="repeat" description="WD" evidence="7">
    <location>
        <begin position="218"/>
        <end position="259"/>
    </location>
</feature>
<dbReference type="InterPro" id="IPR019775">
    <property type="entry name" value="WD40_repeat_CS"/>
</dbReference>
<feature type="transmembrane region" description="Helical" evidence="8">
    <location>
        <begin position="894"/>
        <end position="912"/>
    </location>
</feature>
<protein>
    <recommendedName>
        <fullName evidence="9">Ion transport domain-containing protein</fullName>
    </recommendedName>
</protein>
<dbReference type="PANTHER" id="PTHR19848:SF8">
    <property type="entry name" value="F-BOX AND WD REPEAT DOMAIN CONTAINING 7"/>
    <property type="match status" value="1"/>
</dbReference>
<evidence type="ECO:0000256" key="2">
    <source>
        <dbReference type="ARBA" id="ARBA00022574"/>
    </source>
</evidence>
<keyword evidence="3 8" id="KW-0812">Transmembrane</keyword>
<dbReference type="PROSITE" id="PS50294">
    <property type="entry name" value="WD_REPEATS_REGION"/>
    <property type="match status" value="9"/>
</dbReference>
<accession>A0AAU9KBS9</accession>
<proteinExistence type="predicted"/>
<feature type="transmembrane region" description="Helical" evidence="8">
    <location>
        <begin position="864"/>
        <end position="888"/>
    </location>
</feature>
<feature type="repeat" description="WD" evidence="7">
    <location>
        <begin position="512"/>
        <end position="546"/>
    </location>
</feature>
<dbReference type="GO" id="GO:0016020">
    <property type="term" value="C:membrane"/>
    <property type="evidence" value="ECO:0007669"/>
    <property type="project" value="UniProtKB-SubCell"/>
</dbReference>
<dbReference type="InterPro" id="IPR005821">
    <property type="entry name" value="Ion_trans_dom"/>
</dbReference>
<dbReference type="Pfam" id="PF00520">
    <property type="entry name" value="Ion_trans"/>
    <property type="match status" value="1"/>
</dbReference>
<sequence length="1211" mass="138688">MKDITAGDTYSTLNFKEDTLDYKISQLKATDPVPDCQTVYFNDEVKCVLISSDERFLFAGLSNGDISMFYMYSIDELEDIDEEKCEAIRINFSGHTDELKCLCITSDSKLLISGSYDKTIKIWDIETQAEVASLEGHEDKILALALSADDKFIISSSIDHMVRIWNFQTKTQEKLIEDIEANIYSIAISYDSRIAVFGCSDQKLRVWNIKENKKGGVLSGHQWPVYSVAISHDNKWAVSCGMDHTVRKWNLLEMKEERILADWPDTIYSVYISQDDDYVVYGRYDGFIGIIHMGSNQEIEIPGHDSCVYSVYISSSSKYIISGGRDKALRLWKFSEWPKEHILSGHEGRIYDIAISQNSKIMATAGDDYKILLWNLATNELEGKLEGHDGPVHSVLLTLDGTRAISGSQDQTIRVWDLLSQSEEFVLKGHDECILSMCITSDDRYVISGSIDKTVRVWDLDEKSLLQTLKGHEHKVNAVCIAATDDTRVFSASKDKTIRCWSLVDFQPLCILEGHEDEISSICTTSDGKFLISAGQDATIRVWNLDYNYQETVLNNKEKGIYKLCLSSDDKYLFAQTDKRFIKMWSFSDRQALSTLYNYKDILSVALSPDNQYIAISTDKYVRTFKSPISRDMVVVPYNYSYFFKCLIYKLLNNFEVKFTDYFNHHIICPWNISILHILSYMNLTKFLQDSIRTGGLFISCITGETPLKIALNRKSKLCAEIIIQLFPLIYSSNPSAFNYLRNDLPLLNKSSLPSLNLVYDMAFPAIEDHSVPTFGNLLSNPPIIISAHLPLIDPSQFIAQQENANELSADTELVFRRSLFALDLEPGSIHSIKFIRSLLKCNQIEIFRTEFIKAVLKYKWRQIMWVMWLQAFIYFSLVLVLFLHTVVDRDNNGPLVIIFVINTFFLCYELVQSRASIGSYITDFWNTIDLSRIIMSYIYPISCWSDADRITKDVMLAILTILVWIRLVGYIRMFDRSRYLIKLIIEVIKDMGPFFVIFVVSTFGMTVAFYCDRSDDTSFYFQWLNTYTLAYGAFDYSGYSNLQICIFIAASLMNTLILLNLIIAIMGHTLEKVTDMYDIADLQEMADIIMEIDSVSFWGRKKGQLKYLQQCSAASSGEKDDDGENDVIDLIGNLNNKSIEMDKNLESIVNRIEHMNTRNDEEKNIDDYINDIKSEFSSLRKEMKSQVSVLKEELELIRQEVGNSNSSVVS</sequence>
<evidence type="ECO:0000256" key="3">
    <source>
        <dbReference type="ARBA" id="ARBA00022692"/>
    </source>
</evidence>
<feature type="repeat" description="WD" evidence="7">
    <location>
        <begin position="176"/>
        <end position="217"/>
    </location>
</feature>
<feature type="transmembrane region" description="Helical" evidence="8">
    <location>
        <begin position="993"/>
        <end position="1011"/>
    </location>
</feature>
<feature type="repeat" description="WD" evidence="7">
    <location>
        <begin position="469"/>
        <end position="503"/>
    </location>
</feature>
<name>A0AAU9KBS9_9CILI</name>
<dbReference type="PRINTS" id="PR00320">
    <property type="entry name" value="GPROTEINBRPT"/>
</dbReference>
<evidence type="ECO:0000256" key="4">
    <source>
        <dbReference type="ARBA" id="ARBA00022737"/>
    </source>
</evidence>
<dbReference type="InterPro" id="IPR015943">
    <property type="entry name" value="WD40/YVTN_repeat-like_dom_sf"/>
</dbReference>
<feature type="transmembrane region" description="Helical" evidence="8">
    <location>
        <begin position="955"/>
        <end position="972"/>
    </location>
</feature>
<dbReference type="CDD" id="cd00200">
    <property type="entry name" value="WD40"/>
    <property type="match status" value="2"/>
</dbReference>
<feature type="repeat" description="WD" evidence="7">
    <location>
        <begin position="92"/>
        <end position="133"/>
    </location>
</feature>
<evidence type="ECO:0000256" key="1">
    <source>
        <dbReference type="ARBA" id="ARBA00004141"/>
    </source>
</evidence>
<keyword evidence="2 7" id="KW-0853">WD repeat</keyword>
<comment type="subcellular location">
    <subcellularLocation>
        <location evidence="1">Membrane</location>
        <topology evidence="1">Multi-pass membrane protein</topology>
    </subcellularLocation>
</comment>
<dbReference type="PROSITE" id="PS00678">
    <property type="entry name" value="WD_REPEATS_1"/>
    <property type="match status" value="6"/>
</dbReference>
<dbReference type="PROSITE" id="PS50082">
    <property type="entry name" value="WD_REPEATS_2"/>
    <property type="match status" value="10"/>
</dbReference>
<feature type="repeat" description="WD" evidence="7">
    <location>
        <begin position="134"/>
        <end position="175"/>
    </location>
</feature>
<evidence type="ECO:0000313" key="10">
    <source>
        <dbReference type="EMBL" id="CAG9334335.1"/>
    </source>
</evidence>
<evidence type="ECO:0000313" key="11">
    <source>
        <dbReference type="Proteomes" id="UP001162131"/>
    </source>
</evidence>
<dbReference type="GO" id="GO:0005216">
    <property type="term" value="F:monoatomic ion channel activity"/>
    <property type="evidence" value="ECO:0007669"/>
    <property type="project" value="InterPro"/>
</dbReference>
<feature type="repeat" description="WD" evidence="7">
    <location>
        <begin position="343"/>
        <end position="384"/>
    </location>
</feature>
<dbReference type="InterPro" id="IPR020472">
    <property type="entry name" value="WD40_PAC1"/>
</dbReference>
<dbReference type="EMBL" id="CAJZBQ010000058">
    <property type="protein sequence ID" value="CAG9334335.1"/>
    <property type="molecule type" value="Genomic_DNA"/>
</dbReference>
<evidence type="ECO:0000259" key="9">
    <source>
        <dbReference type="Pfam" id="PF00520"/>
    </source>
</evidence>
<dbReference type="SMART" id="SM00320">
    <property type="entry name" value="WD40"/>
    <property type="match status" value="14"/>
</dbReference>
<evidence type="ECO:0000256" key="6">
    <source>
        <dbReference type="ARBA" id="ARBA00023136"/>
    </source>
</evidence>
<keyword evidence="11" id="KW-1185">Reference proteome</keyword>
<dbReference type="InterPro" id="IPR001680">
    <property type="entry name" value="WD40_rpt"/>
</dbReference>
<evidence type="ECO:0000256" key="8">
    <source>
        <dbReference type="SAM" id="Phobius"/>
    </source>
</evidence>
<evidence type="ECO:0000256" key="7">
    <source>
        <dbReference type="PROSITE-ProRule" id="PRU00221"/>
    </source>
</evidence>
<reference evidence="10" key="1">
    <citation type="submission" date="2021-09" db="EMBL/GenBank/DDBJ databases">
        <authorList>
            <consortium name="AG Swart"/>
            <person name="Singh M."/>
            <person name="Singh A."/>
            <person name="Seah K."/>
            <person name="Emmerich C."/>
        </authorList>
    </citation>
    <scope>NUCLEOTIDE SEQUENCE</scope>
    <source>
        <strain evidence="10">ATCC30299</strain>
    </source>
</reference>
<gene>
    <name evidence="10" type="ORF">BSTOLATCC_MIC60954</name>
</gene>
<dbReference type="InterPro" id="IPR036322">
    <property type="entry name" value="WD40_repeat_dom_sf"/>
</dbReference>
<evidence type="ECO:0000256" key="5">
    <source>
        <dbReference type="ARBA" id="ARBA00022989"/>
    </source>
</evidence>
<organism evidence="10 11">
    <name type="scientific">Blepharisma stoltei</name>
    <dbReference type="NCBI Taxonomy" id="1481888"/>
    <lineage>
        <taxon>Eukaryota</taxon>
        <taxon>Sar</taxon>
        <taxon>Alveolata</taxon>
        <taxon>Ciliophora</taxon>
        <taxon>Postciliodesmatophora</taxon>
        <taxon>Heterotrichea</taxon>
        <taxon>Heterotrichida</taxon>
        <taxon>Blepharismidae</taxon>
        <taxon>Blepharisma</taxon>
    </lineage>
</organism>